<dbReference type="OrthoDB" id="10064612at2759"/>
<feature type="domain" description="Major facilitator superfamily (MFS) profile" evidence="14">
    <location>
        <begin position="19"/>
        <end position="421"/>
    </location>
</feature>
<dbReference type="Pfam" id="PF05483">
    <property type="entry name" value="SCP-1"/>
    <property type="match status" value="2"/>
</dbReference>
<feature type="transmembrane region" description="Helical" evidence="13">
    <location>
        <begin position="111"/>
        <end position="132"/>
    </location>
</feature>
<feature type="coiled-coil region" evidence="11">
    <location>
        <begin position="725"/>
        <end position="885"/>
    </location>
</feature>
<dbReference type="PANTHER" id="PTHR46918:SF1">
    <property type="entry name" value="SYNAPTONEMAL COMPLEX PROTEIN 1"/>
    <property type="match status" value="1"/>
</dbReference>
<dbReference type="InterPro" id="IPR020846">
    <property type="entry name" value="MFS_dom"/>
</dbReference>
<feature type="transmembrane region" description="Helical" evidence="13">
    <location>
        <begin position="390"/>
        <end position="412"/>
    </location>
</feature>
<dbReference type="InterPro" id="IPR008827">
    <property type="entry name" value="SYCP1"/>
</dbReference>
<evidence type="ECO:0000256" key="8">
    <source>
        <dbReference type="ARBA" id="ARBA00023136"/>
    </source>
</evidence>
<evidence type="ECO:0000256" key="13">
    <source>
        <dbReference type="SAM" id="Phobius"/>
    </source>
</evidence>
<evidence type="ECO:0000256" key="3">
    <source>
        <dbReference type="ARBA" id="ARBA00022448"/>
    </source>
</evidence>
<keyword evidence="5 13" id="KW-0812">Transmembrane</keyword>
<gene>
    <name evidence="15" type="ORF">OJAV_G00045310</name>
</gene>
<comment type="similarity">
    <text evidence="2">Belongs to the major facilitator superfamily. Monocarboxylate porter (TC 2.A.1.13) family.</text>
</comment>
<protein>
    <recommendedName>
        <fullName evidence="14">Major facilitator superfamily (MFS) profile domain-containing protein</fullName>
    </recommendedName>
</protein>
<dbReference type="PROSITE" id="PS50850">
    <property type="entry name" value="MFS"/>
    <property type="match status" value="1"/>
</dbReference>
<sequence length="1351" mass="153196">MPCAVGGPEGYTPPEGGWGWMVVVGAFISIGFSYAFPKSITVFFKEIEVIFDVTSSQVSWISSIMLAVMYGGGPISSILVNKYGSRPVMMAGGVLAGVGLVSASFCNSVQALYFCIGVIGGLGLAFNLNPALTMIGKYFYKRRPIANGIAMAGSPVFLSTLAPLNTWFFDQFGWRGSFMILGGLLLNCCVAGSLMRPIGPKPKPAEKTTERRTVSQTINSFIDLTLFKHRGFLLYIVGNSIMFFGLFAPLVFLSNYAKSEEIPKEKAAFLLSVLAFVDMFARPSMGFVASTKWVRPRIQYYFAASALLNGVCHVLAPISVDYTGFVIYAIFFGFAFGWLSSVLFETLMDLVGAQRFSSAVGLVTIVECGPVLLGPPLLGKFKDIYHHYRYTYQGCGIILIVSSVFLFAGMGLNYRLLAKEKKEEERRPRVGNRGQSSNGDKAVAEARSKEDTVARMERDLGFHFKLLVPPKVNTGQFKAVLPKEKGDNSTDSLETIKQGHLQCFDKEKDMPFNTNVVAPSKPNKPDLSSTKGVSPLEMAENMCSSPGELYSKLFDEIEKIKFWKVKVESETVQQERKLQESKLTIEAQRKAIQELQFGNESLSIKLEEQIGENEDLRNKNSATRNLCNILKETFQWSSEKMQLFKSEREETHHLFMENSENIKKIVAAFHSLSIQVEADQQEMQKVKDHVLQFEGLKEMYHQEHLAKEEEITVLQTRLQSKEHELQTVLLNLDAIQEHCKELEESTNQQAELIKNIKSEKENVLQKLNIAEQQCKDSETKVQELEEKLSAERKKNEEGNFEMERLKEDIVQHKGEIKDLKANIEKDHQNMETLQKEMEKQNDALKKQVAIETGKSSELEMIINTLKEEMLNLQRLKDEEQRELLKELETKSAFAAELMNEVDKLKVSTAGIIKEKEETELKCQHKIADMITLMEKHKSQYDQMVKEKEAELNEKTKKEEEAVARAKSLMLELSTQELENEQLKRQMKAKTTEKNEMLKKKIAVETTKSKTLNKKINNLKEELHKVQIQKDEENQKLLENLESKSKLTAELMNEVENLRKTAAETFKDKEETELKCQHKIADMITLMEKHKSQYDRMVEEKEAEFNEKMKKEEEAVAHAKLLQENKLSAQKSEIENLKNQLQEKTTEKENMRKELTELQTKLSALHASQPSQAKSKQSATPIYKQKRQFETPKVTSAKKDIFDFTKTIKTPSRSSDGSTPALRKTRILNKDQKTPGSTASSINGQSKIKSYRIRTPPFNEKTTWWEKGTIELDPKSEDSDHLDLLSFPHGIARKVYAPNFKVNFSKKIQSPMTSVSPGSSLKLAAMKRMRDAGWTAVTGLEKKKKTKDKIFG</sequence>
<dbReference type="GO" id="GO:0000802">
    <property type="term" value="C:transverse filament"/>
    <property type="evidence" value="ECO:0007669"/>
    <property type="project" value="TreeGrafter"/>
</dbReference>
<keyword evidence="3" id="KW-0813">Transport</keyword>
<dbReference type="NCBIfam" id="TIGR00892">
    <property type="entry name" value="2A0113"/>
    <property type="match status" value="1"/>
</dbReference>
<feature type="transmembrane region" description="Helical" evidence="13">
    <location>
        <begin position="176"/>
        <end position="195"/>
    </location>
</feature>
<dbReference type="Proteomes" id="UP000283210">
    <property type="component" value="Chromosome 5"/>
</dbReference>
<dbReference type="InterPro" id="IPR036259">
    <property type="entry name" value="MFS_trans_sf"/>
</dbReference>
<keyword evidence="7 13" id="KW-1133">Transmembrane helix</keyword>
<dbReference type="GO" id="GO:0051026">
    <property type="term" value="P:chiasma assembly"/>
    <property type="evidence" value="ECO:0007669"/>
    <property type="project" value="TreeGrafter"/>
</dbReference>
<evidence type="ECO:0000256" key="1">
    <source>
        <dbReference type="ARBA" id="ARBA00004554"/>
    </source>
</evidence>
<evidence type="ECO:0000256" key="4">
    <source>
        <dbReference type="ARBA" id="ARBA00022475"/>
    </source>
</evidence>
<dbReference type="GO" id="GO:0015293">
    <property type="term" value="F:symporter activity"/>
    <property type="evidence" value="ECO:0007669"/>
    <property type="project" value="UniProtKB-KW"/>
</dbReference>
<feature type="transmembrane region" description="Helical" evidence="13">
    <location>
        <begin position="232"/>
        <end position="256"/>
    </location>
</feature>
<feature type="transmembrane region" description="Helical" evidence="13">
    <location>
        <begin position="144"/>
        <end position="164"/>
    </location>
</feature>
<dbReference type="InterPro" id="IPR011701">
    <property type="entry name" value="MFS"/>
</dbReference>
<evidence type="ECO:0000259" key="14">
    <source>
        <dbReference type="PROSITE" id="PS50850"/>
    </source>
</evidence>
<evidence type="ECO:0000256" key="11">
    <source>
        <dbReference type="SAM" id="Coils"/>
    </source>
</evidence>
<evidence type="ECO:0000256" key="2">
    <source>
        <dbReference type="ARBA" id="ARBA00006727"/>
    </source>
</evidence>
<evidence type="ECO:0000256" key="5">
    <source>
        <dbReference type="ARBA" id="ARBA00022692"/>
    </source>
</evidence>
<dbReference type="Pfam" id="PF07690">
    <property type="entry name" value="MFS_1"/>
    <property type="match status" value="1"/>
</dbReference>
<feature type="region of interest" description="Disordered" evidence="12">
    <location>
        <begin position="1207"/>
        <end position="1244"/>
    </location>
</feature>
<comment type="catalytic activity">
    <reaction evidence="10">
        <text>3-methyl-2-oxobutanoate(out) + H(+)(out) = 3-methyl-2-oxobutanoate(in) + H(+)(in)</text>
        <dbReference type="Rhea" id="RHEA:71783"/>
        <dbReference type="ChEBI" id="CHEBI:11851"/>
        <dbReference type="ChEBI" id="CHEBI:15378"/>
    </reaction>
</comment>
<dbReference type="SUPFAM" id="SSF103473">
    <property type="entry name" value="MFS general substrate transporter"/>
    <property type="match status" value="1"/>
</dbReference>
<dbReference type="FunFam" id="1.20.1250.20:FF:000030">
    <property type="entry name" value="monocarboxylate transporter 1 isoform X1"/>
    <property type="match status" value="1"/>
</dbReference>
<dbReference type="GO" id="GO:0008028">
    <property type="term" value="F:monocarboxylic acid transmembrane transporter activity"/>
    <property type="evidence" value="ECO:0007669"/>
    <property type="project" value="InterPro"/>
</dbReference>
<feature type="coiled-coil region" evidence="11">
    <location>
        <begin position="599"/>
        <end position="633"/>
    </location>
</feature>
<feature type="transmembrane region" description="Helical" evidence="13">
    <location>
        <begin position="268"/>
        <end position="288"/>
    </location>
</feature>
<comment type="catalytic activity">
    <reaction evidence="9">
        <text>4-methyl-2-oxopentanoate(out) + H(+)(out) = 4-methyl-2-oxopentanoate(in) + H(+)(in)</text>
        <dbReference type="Rhea" id="RHEA:71779"/>
        <dbReference type="ChEBI" id="CHEBI:15378"/>
        <dbReference type="ChEBI" id="CHEBI:17865"/>
    </reaction>
</comment>
<feature type="transmembrane region" description="Helical" evidence="13">
    <location>
        <begin position="325"/>
        <end position="344"/>
    </location>
</feature>
<comment type="subcellular location">
    <subcellularLocation>
        <location evidence="1">Basolateral cell membrane</location>
        <topology evidence="1">Multi-pass membrane protein</topology>
    </subcellularLocation>
</comment>
<feature type="compositionally biased region" description="Polar residues" evidence="12">
    <location>
        <begin position="1233"/>
        <end position="1244"/>
    </location>
</feature>
<dbReference type="Gene3D" id="1.20.1250.20">
    <property type="entry name" value="MFS general substrate transporter like domains"/>
    <property type="match status" value="1"/>
</dbReference>
<keyword evidence="11" id="KW-0175">Coiled coil</keyword>
<organism evidence="15 16">
    <name type="scientific">Oryzias javanicus</name>
    <name type="common">Javanese ricefish</name>
    <name type="synonym">Aplocheilus javanicus</name>
    <dbReference type="NCBI Taxonomy" id="123683"/>
    <lineage>
        <taxon>Eukaryota</taxon>
        <taxon>Metazoa</taxon>
        <taxon>Chordata</taxon>
        <taxon>Craniata</taxon>
        <taxon>Vertebrata</taxon>
        <taxon>Euteleostomi</taxon>
        <taxon>Actinopterygii</taxon>
        <taxon>Neopterygii</taxon>
        <taxon>Teleostei</taxon>
        <taxon>Neoteleostei</taxon>
        <taxon>Acanthomorphata</taxon>
        <taxon>Ovalentaria</taxon>
        <taxon>Atherinomorphae</taxon>
        <taxon>Beloniformes</taxon>
        <taxon>Adrianichthyidae</taxon>
        <taxon>Oryziinae</taxon>
        <taxon>Oryzias</taxon>
    </lineage>
</organism>
<dbReference type="InterPro" id="IPR004743">
    <property type="entry name" value="MCT"/>
</dbReference>
<dbReference type="GO" id="GO:0003690">
    <property type="term" value="F:double-stranded DNA binding"/>
    <property type="evidence" value="ECO:0007669"/>
    <property type="project" value="TreeGrafter"/>
</dbReference>
<reference evidence="15 16" key="2">
    <citation type="submission" date="2019-01" db="EMBL/GenBank/DDBJ databases">
        <title>A chromosome length genome reference of the Java medaka (oryzias javanicus).</title>
        <authorList>
            <person name="Herpin A."/>
            <person name="Takehana Y."/>
            <person name="Naruse K."/>
            <person name="Ansai S."/>
            <person name="Kawaguchi M."/>
        </authorList>
    </citation>
    <scope>NUCLEOTIDE SEQUENCE [LARGE SCALE GENOMIC DNA]</scope>
    <source>
        <strain evidence="15">RS831</strain>
        <tissue evidence="15">Whole body</tissue>
    </source>
</reference>
<dbReference type="EMBL" id="CM012441">
    <property type="protein sequence ID" value="RVE72925.1"/>
    <property type="molecule type" value="Genomic_DNA"/>
</dbReference>
<feature type="transmembrane region" description="Helical" evidence="13">
    <location>
        <begin position="300"/>
        <end position="319"/>
    </location>
</feature>
<accession>A0A437DDK6</accession>
<feature type="coiled-coil region" evidence="11">
    <location>
        <begin position="933"/>
        <end position="1167"/>
    </location>
</feature>
<keyword evidence="8 13" id="KW-0472">Membrane</keyword>
<dbReference type="GO" id="GO:0051878">
    <property type="term" value="P:lateral element assembly"/>
    <property type="evidence" value="ECO:0007669"/>
    <property type="project" value="TreeGrafter"/>
</dbReference>
<keyword evidence="6" id="KW-0769">Symport</keyword>
<evidence type="ECO:0000256" key="7">
    <source>
        <dbReference type="ARBA" id="ARBA00022989"/>
    </source>
</evidence>
<keyword evidence="16" id="KW-1185">Reference proteome</keyword>
<dbReference type="PANTHER" id="PTHR46918">
    <property type="entry name" value="SYNAPTONEMAL COMPLEX PROTEIN 1"/>
    <property type="match status" value="1"/>
</dbReference>
<feature type="region of interest" description="Disordered" evidence="12">
    <location>
        <begin position="423"/>
        <end position="450"/>
    </location>
</feature>
<feature type="compositionally biased region" description="Polar residues" evidence="12">
    <location>
        <begin position="1207"/>
        <end position="1217"/>
    </location>
</feature>
<feature type="transmembrane region" description="Helical" evidence="13">
    <location>
        <begin position="18"/>
        <end position="37"/>
    </location>
</feature>
<evidence type="ECO:0000256" key="12">
    <source>
        <dbReference type="SAM" id="MobiDB-lite"/>
    </source>
</evidence>
<evidence type="ECO:0000313" key="16">
    <source>
        <dbReference type="Proteomes" id="UP000283210"/>
    </source>
</evidence>
<dbReference type="GO" id="GO:0016323">
    <property type="term" value="C:basolateral plasma membrane"/>
    <property type="evidence" value="ECO:0007669"/>
    <property type="project" value="UniProtKB-SubCell"/>
</dbReference>
<feature type="transmembrane region" description="Helical" evidence="13">
    <location>
        <begin position="57"/>
        <end position="80"/>
    </location>
</feature>
<keyword evidence="4" id="KW-1003">Cell membrane</keyword>
<proteinExistence type="inferred from homology"/>
<name>A0A437DDK6_ORYJA</name>
<evidence type="ECO:0000256" key="6">
    <source>
        <dbReference type="ARBA" id="ARBA00022847"/>
    </source>
</evidence>
<dbReference type="GO" id="GO:0000801">
    <property type="term" value="C:central element"/>
    <property type="evidence" value="ECO:0007669"/>
    <property type="project" value="TreeGrafter"/>
</dbReference>
<dbReference type="SUPFAM" id="SSF57997">
    <property type="entry name" value="Tropomyosin"/>
    <property type="match status" value="1"/>
</dbReference>
<evidence type="ECO:0000256" key="10">
    <source>
        <dbReference type="ARBA" id="ARBA00034218"/>
    </source>
</evidence>
<dbReference type="CDD" id="cd17426">
    <property type="entry name" value="MFS_MCT1"/>
    <property type="match status" value="1"/>
</dbReference>
<dbReference type="GO" id="GO:0000711">
    <property type="term" value="P:meiotic DNA repair synthesis"/>
    <property type="evidence" value="ECO:0007669"/>
    <property type="project" value="TreeGrafter"/>
</dbReference>
<evidence type="ECO:0000256" key="9">
    <source>
        <dbReference type="ARBA" id="ARBA00034216"/>
    </source>
</evidence>
<dbReference type="GO" id="GO:0001673">
    <property type="term" value="C:male germ cell nucleus"/>
    <property type="evidence" value="ECO:0007669"/>
    <property type="project" value="TreeGrafter"/>
</dbReference>
<evidence type="ECO:0000313" key="15">
    <source>
        <dbReference type="EMBL" id="RVE72925.1"/>
    </source>
</evidence>
<reference evidence="15 16" key="1">
    <citation type="submission" date="2018-11" db="EMBL/GenBank/DDBJ databases">
        <authorList>
            <person name="Lopez-Roques C."/>
            <person name="Donnadieu C."/>
            <person name="Bouchez O."/>
            <person name="Klopp C."/>
            <person name="Cabau C."/>
            <person name="Zahm M."/>
        </authorList>
    </citation>
    <scope>NUCLEOTIDE SEQUENCE [LARGE SCALE GENOMIC DNA]</scope>
    <source>
        <strain evidence="15">RS831</strain>
        <tissue evidence="15">Whole body</tissue>
    </source>
</reference>